<gene>
    <name evidence="5" type="ORF">TCNE_LOCUS5778</name>
</gene>
<keyword evidence="2" id="KW-0175">Coiled coil</keyword>
<evidence type="ECO:0000313" key="6">
    <source>
        <dbReference type="Proteomes" id="UP000050794"/>
    </source>
</evidence>
<feature type="region of interest" description="Disordered" evidence="3">
    <location>
        <begin position="1246"/>
        <end position="1273"/>
    </location>
</feature>
<dbReference type="PANTHER" id="PTHR15711:SF32">
    <property type="entry name" value="RAP GTPASE ACTIVATING PROTEIN 1, ISOFORM H"/>
    <property type="match status" value="1"/>
</dbReference>
<dbReference type="PROSITE" id="PS50085">
    <property type="entry name" value="RAPGAP"/>
    <property type="match status" value="1"/>
</dbReference>
<reference evidence="7" key="1">
    <citation type="submission" date="2016-06" db="UniProtKB">
        <authorList>
            <consortium name="WormBaseParasite"/>
        </authorList>
    </citation>
    <scope>IDENTIFICATION</scope>
</reference>
<dbReference type="InterPro" id="IPR035974">
    <property type="entry name" value="Rap/Ran-GAP_sf"/>
</dbReference>
<reference evidence="5 6" key="2">
    <citation type="submission" date="2018-11" db="EMBL/GenBank/DDBJ databases">
        <authorList>
            <consortium name="Pathogen Informatics"/>
        </authorList>
    </citation>
    <scope>NUCLEOTIDE SEQUENCE [LARGE SCALE GENOMIC DNA]</scope>
</reference>
<evidence type="ECO:0000256" key="1">
    <source>
        <dbReference type="ARBA" id="ARBA00022468"/>
    </source>
</evidence>
<dbReference type="GO" id="GO:0051056">
    <property type="term" value="P:regulation of small GTPase mediated signal transduction"/>
    <property type="evidence" value="ECO:0007669"/>
    <property type="project" value="InterPro"/>
</dbReference>
<evidence type="ECO:0000313" key="5">
    <source>
        <dbReference type="EMBL" id="VDM37009.1"/>
    </source>
</evidence>
<feature type="compositionally biased region" description="Basic and acidic residues" evidence="3">
    <location>
        <begin position="315"/>
        <end position="347"/>
    </location>
</feature>
<feature type="domain" description="Rap-GAP" evidence="4">
    <location>
        <begin position="755"/>
        <end position="971"/>
    </location>
</feature>
<feature type="region of interest" description="Disordered" evidence="3">
    <location>
        <begin position="1029"/>
        <end position="1075"/>
    </location>
</feature>
<dbReference type="AlphaFoldDB" id="A0A183UBA8"/>
<proteinExistence type="predicted"/>
<evidence type="ECO:0000259" key="4">
    <source>
        <dbReference type="PROSITE" id="PS50085"/>
    </source>
</evidence>
<dbReference type="Gene3D" id="3.40.50.11210">
    <property type="entry name" value="Rap/Ran-GAP"/>
    <property type="match status" value="1"/>
</dbReference>
<dbReference type="InterPro" id="IPR050989">
    <property type="entry name" value="Rap1_Ran_GAP"/>
</dbReference>
<name>A0A183UBA8_TOXCA</name>
<feature type="region of interest" description="Disordered" evidence="3">
    <location>
        <begin position="301"/>
        <end position="458"/>
    </location>
</feature>
<dbReference type="PANTHER" id="PTHR15711">
    <property type="entry name" value="RAP GTPASE-ACTIVATING PROTEIN"/>
    <property type="match status" value="1"/>
</dbReference>
<feature type="coiled-coil region" evidence="2">
    <location>
        <begin position="1180"/>
        <end position="1235"/>
    </location>
</feature>
<feature type="compositionally biased region" description="Low complexity" evidence="3">
    <location>
        <begin position="403"/>
        <end position="422"/>
    </location>
</feature>
<feature type="region of interest" description="Disordered" evidence="3">
    <location>
        <begin position="1113"/>
        <end position="1136"/>
    </location>
</feature>
<dbReference type="SUPFAM" id="SSF111347">
    <property type="entry name" value="Rap/Ran-GAP"/>
    <property type="match status" value="1"/>
</dbReference>
<organism evidence="6 7">
    <name type="scientific">Toxocara canis</name>
    <name type="common">Canine roundworm</name>
    <dbReference type="NCBI Taxonomy" id="6265"/>
    <lineage>
        <taxon>Eukaryota</taxon>
        <taxon>Metazoa</taxon>
        <taxon>Ecdysozoa</taxon>
        <taxon>Nematoda</taxon>
        <taxon>Chromadorea</taxon>
        <taxon>Rhabditida</taxon>
        <taxon>Spirurina</taxon>
        <taxon>Ascaridomorpha</taxon>
        <taxon>Ascaridoidea</taxon>
        <taxon>Toxocaridae</taxon>
        <taxon>Toxocara</taxon>
    </lineage>
</organism>
<dbReference type="Pfam" id="PF02145">
    <property type="entry name" value="Rap_GAP"/>
    <property type="match status" value="1"/>
</dbReference>
<dbReference type="GO" id="GO:0005096">
    <property type="term" value="F:GTPase activator activity"/>
    <property type="evidence" value="ECO:0007669"/>
    <property type="project" value="UniProtKB-KW"/>
</dbReference>
<keyword evidence="1" id="KW-0343">GTPase activation</keyword>
<feature type="compositionally biased region" description="Low complexity" evidence="3">
    <location>
        <begin position="1047"/>
        <end position="1064"/>
    </location>
</feature>
<dbReference type="GO" id="GO:0005737">
    <property type="term" value="C:cytoplasm"/>
    <property type="evidence" value="ECO:0007669"/>
    <property type="project" value="TreeGrafter"/>
</dbReference>
<feature type="region of interest" description="Disordered" evidence="3">
    <location>
        <begin position="214"/>
        <end position="248"/>
    </location>
</feature>
<dbReference type="EMBL" id="UYWY01019391">
    <property type="protein sequence ID" value="VDM37009.1"/>
    <property type="molecule type" value="Genomic_DNA"/>
</dbReference>
<evidence type="ECO:0000313" key="7">
    <source>
        <dbReference type="WBParaSite" id="TCNE_0000577801-mRNA-1"/>
    </source>
</evidence>
<dbReference type="Proteomes" id="UP000050794">
    <property type="component" value="Unassembled WGS sequence"/>
</dbReference>
<feature type="compositionally biased region" description="Polar residues" evidence="3">
    <location>
        <begin position="1033"/>
        <end position="1043"/>
    </location>
</feature>
<evidence type="ECO:0000256" key="3">
    <source>
        <dbReference type="SAM" id="MobiDB-lite"/>
    </source>
</evidence>
<dbReference type="WBParaSite" id="TCNE_0000577801-mRNA-1">
    <property type="protein sequence ID" value="TCNE_0000577801-mRNA-1"/>
    <property type="gene ID" value="TCNE_0000577801"/>
</dbReference>
<feature type="compositionally biased region" description="Basic and acidic residues" evidence="3">
    <location>
        <begin position="355"/>
        <end position="372"/>
    </location>
</feature>
<accession>A0A183UBA8</accession>
<feature type="compositionally biased region" description="Polar residues" evidence="3">
    <location>
        <begin position="218"/>
        <end position="237"/>
    </location>
</feature>
<keyword evidence="6" id="KW-1185">Reference proteome</keyword>
<protein>
    <submittedName>
        <fullName evidence="7">Rap-GAP domain-containing protein</fullName>
    </submittedName>
</protein>
<dbReference type="Gene3D" id="6.10.140.210">
    <property type="match status" value="1"/>
</dbReference>
<dbReference type="Pfam" id="PF21022">
    <property type="entry name" value="Rap-GAP_dimer"/>
    <property type="match status" value="1"/>
</dbReference>
<evidence type="ECO:0000256" key="2">
    <source>
        <dbReference type="SAM" id="Coils"/>
    </source>
</evidence>
<feature type="compositionally biased region" description="Polar residues" evidence="3">
    <location>
        <begin position="431"/>
        <end position="458"/>
    </location>
</feature>
<sequence length="1273" mass="139676">MTRHYWISRALNEERSRAASLNGAVEDGNANNVGVDSDSEEGVEEVGTVWLARSTGCTELGGVTNTEDVAMEKRYAFSRGGFRRRQQSSVRFSDSVAAQKTAAALQAAMAARAPSQSSLDGAARCCASAKSNAIPTTAMSVFSSRKLDNAGEQHSVFVRQYTLRTEMPKRASSSNTDEPKLLTAITSPTVHASGAVNSGAALLKNSNDSINCRGRYDSSLSTPASASDKNKTTQKSGQLKHHSSGTPEEHCANIATKESSGDHCTAMKIVVQEPKCLVVERTERNTAMSNDCKTMKLEDTVTRKNSTDDTSCETSRGDNPSKKFATDASKKLGTDSLSKRSAGDVPRKNLGTDTLWKKSASDISSKKSEVRVSPRKSGNGARDHCNLASAGQTGPRRLISDASSSKTSNSSPLTLPSSKKSSFGTHFVARSVTSLSDSTPSPKPMSNTPAKSAKSLSSTPRVSFCKPLVKKNDDTKGRYTAGVRWLSGSAFRREYSDIPISHNRLKYADNNDLLTSAAQKLFIPEENLREAHRRNTEVSLPSLGDHLQERDHARRHSSIFGLFMLRRKSISVSNPTLISSTTHVNPLPLKCLPEFVSHSSPRTLVLSRQGPYPQIVLPPAGGYWMDGVSSCTISIDDEIVACSAASSSSCARFKLETDDTSHCYRRHFVGREHHDFYAFDSALGPLVLSVRTEKISSQDHFRIMLRTRHGTVHEIVPASALADRPSASRMARLLCDEVTTERFCPVAFPGGTDMILQYDEHVLTNTYKFGVVYQKFGQTTEEELFGNANIPSAFDEFLSIIGDRVSLKDFEGYRGGLDTQHGQTGSESVYCQFRQREVMFHISTMLPFTVGDTQQLQRKRHIGNDIVAIIFQEENTPFSPDMIASNFLHAFIVVQPIDAGTERVRYRVSVTARDDVPFFGPTLPAPSIFRKGQEFRNFLLTKLINAENAAYKSEKFAKLAERTRSSLLDALYGNLKERAEFYGLPLLESTENMPHSLGLFHSVKKAITGRSRSVSQEMSTVAVRSAAIEVSSPGRSNTANRKSLPNGDSLSKSSNSSTSGAGSSIRQHSSPSTADKKVMYEDLFGDERHHIHTEPVTSSVAVVGGVQRRIVSRNSSKRTAKAAEQTRRLQPEWDVSSLENDSMELEHDSDTGMESMSSAEVPHSNRLSCSFCIEGASSIHEEEMRRLDELLCDVEKLKCEKADLLRQNVSCKTDIKKLKQRQSVLAGDLDRANEEIARLRKLLKRPSGSSEGFAAVHHSIRTDKPPPQEPSET</sequence>
<dbReference type="InterPro" id="IPR000331">
    <property type="entry name" value="Rap/Ran_GAP_dom"/>
</dbReference>
<dbReference type="FunFam" id="3.40.50.11210:FF:000001">
    <property type="entry name" value="Ral GTPase-activating protein subunit alpha-1 isoform 1"/>
    <property type="match status" value="1"/>
</dbReference>